<evidence type="ECO:0000313" key="1">
    <source>
        <dbReference type="EMBL" id="EYF06105.1"/>
    </source>
</evidence>
<dbReference type="AlphaFoldDB" id="A0A017TBB6"/>
<keyword evidence="2" id="KW-1185">Reference proteome</keyword>
<dbReference type="EMBL" id="ASRX01000018">
    <property type="protein sequence ID" value="EYF06105.1"/>
    <property type="molecule type" value="Genomic_DNA"/>
</dbReference>
<sequence>MTTWSEAFAAQAASDLDAHDTLVKSSVPSSHRLHTLQMWLEKLCKAYLWLPH</sequence>
<organism evidence="1 2">
    <name type="scientific">Chondromyces apiculatus DSM 436</name>
    <dbReference type="NCBI Taxonomy" id="1192034"/>
    <lineage>
        <taxon>Bacteria</taxon>
        <taxon>Pseudomonadati</taxon>
        <taxon>Myxococcota</taxon>
        <taxon>Polyangia</taxon>
        <taxon>Polyangiales</taxon>
        <taxon>Polyangiaceae</taxon>
        <taxon>Chondromyces</taxon>
    </lineage>
</organism>
<comment type="caution">
    <text evidence="1">The sequence shown here is derived from an EMBL/GenBank/DDBJ whole genome shotgun (WGS) entry which is preliminary data.</text>
</comment>
<proteinExistence type="predicted"/>
<reference evidence="1 2" key="1">
    <citation type="submission" date="2013-05" db="EMBL/GenBank/DDBJ databases">
        <title>Genome assembly of Chondromyces apiculatus DSM 436.</title>
        <authorList>
            <person name="Sharma G."/>
            <person name="Khatri I."/>
            <person name="Kaur C."/>
            <person name="Mayilraj S."/>
            <person name="Subramanian S."/>
        </authorList>
    </citation>
    <scope>NUCLEOTIDE SEQUENCE [LARGE SCALE GENOMIC DNA]</scope>
    <source>
        <strain evidence="1 2">DSM 436</strain>
    </source>
</reference>
<name>A0A017TBB6_9BACT</name>
<gene>
    <name evidence="1" type="ORF">CAP_2295</name>
</gene>
<dbReference type="Proteomes" id="UP000019678">
    <property type="component" value="Unassembled WGS sequence"/>
</dbReference>
<dbReference type="RefSeq" id="WP_156040765.1">
    <property type="nucleotide sequence ID" value="NZ_ASRX01000018.1"/>
</dbReference>
<protein>
    <submittedName>
        <fullName evidence="1">Uncharacterized protein</fullName>
    </submittedName>
</protein>
<dbReference type="OrthoDB" id="286158at2"/>
<accession>A0A017TBB6</accession>
<evidence type="ECO:0000313" key="2">
    <source>
        <dbReference type="Proteomes" id="UP000019678"/>
    </source>
</evidence>
<dbReference type="STRING" id="1192034.CAP_2295"/>